<evidence type="ECO:0000256" key="4">
    <source>
        <dbReference type="SAM" id="MobiDB-lite"/>
    </source>
</evidence>
<feature type="compositionally biased region" description="Basic and acidic residues" evidence="4">
    <location>
        <begin position="10"/>
        <end position="19"/>
    </location>
</feature>
<dbReference type="PANTHER" id="PTHR30580:SF1">
    <property type="entry name" value="COMF OPERON PROTEIN 1"/>
    <property type="match status" value="1"/>
</dbReference>
<gene>
    <name evidence="7" type="primary">comFA</name>
    <name evidence="7" type="ORF">GCM10010918_47790</name>
</gene>
<dbReference type="GO" id="GO:0006302">
    <property type="term" value="P:double-strand break repair"/>
    <property type="evidence" value="ECO:0007669"/>
    <property type="project" value="TreeGrafter"/>
</dbReference>
<keyword evidence="2" id="KW-0067">ATP-binding</keyword>
<dbReference type="GO" id="GO:0006310">
    <property type="term" value="P:DNA recombination"/>
    <property type="evidence" value="ECO:0007669"/>
    <property type="project" value="TreeGrafter"/>
</dbReference>
<dbReference type="Pfam" id="PF00271">
    <property type="entry name" value="Helicase_C"/>
    <property type="match status" value="1"/>
</dbReference>
<protein>
    <submittedName>
        <fullName evidence="7">DNA/RNA helicase</fullName>
    </submittedName>
</protein>
<dbReference type="GO" id="GO:0006270">
    <property type="term" value="P:DNA replication initiation"/>
    <property type="evidence" value="ECO:0007669"/>
    <property type="project" value="TreeGrafter"/>
</dbReference>
<dbReference type="GO" id="GO:0003677">
    <property type="term" value="F:DNA binding"/>
    <property type="evidence" value="ECO:0007669"/>
    <property type="project" value="UniProtKB-KW"/>
</dbReference>
<dbReference type="SMART" id="SM00487">
    <property type="entry name" value="DEXDc"/>
    <property type="match status" value="1"/>
</dbReference>
<feature type="region of interest" description="Disordered" evidence="4">
    <location>
        <begin position="1"/>
        <end position="31"/>
    </location>
</feature>
<accession>A0A917HMX4</accession>
<dbReference type="GO" id="GO:0005524">
    <property type="term" value="F:ATP binding"/>
    <property type="evidence" value="ECO:0007669"/>
    <property type="project" value="UniProtKB-KW"/>
</dbReference>
<proteinExistence type="predicted"/>
<feature type="domain" description="Helicase ATP-binding" evidence="5">
    <location>
        <begin position="223"/>
        <end position="375"/>
    </location>
</feature>
<comment type="caution">
    <text evidence="7">The sequence shown here is derived from an EMBL/GenBank/DDBJ whole genome shotgun (WGS) entry which is preliminary data.</text>
</comment>
<feature type="compositionally biased region" description="Polar residues" evidence="4">
    <location>
        <begin position="47"/>
        <end position="57"/>
    </location>
</feature>
<feature type="domain" description="Helicase C-terminal" evidence="6">
    <location>
        <begin position="407"/>
        <end position="556"/>
    </location>
</feature>
<dbReference type="EMBL" id="BMHY01000013">
    <property type="protein sequence ID" value="GGG84388.1"/>
    <property type="molecule type" value="Genomic_DNA"/>
</dbReference>
<organism evidence="7 8">
    <name type="scientific">Paenibacillus radicis</name>
    <name type="common">ex Gao et al. 2016</name>
    <dbReference type="NCBI Taxonomy" id="1737354"/>
    <lineage>
        <taxon>Bacteria</taxon>
        <taxon>Bacillati</taxon>
        <taxon>Bacillota</taxon>
        <taxon>Bacilli</taxon>
        <taxon>Bacillales</taxon>
        <taxon>Paenibacillaceae</taxon>
        <taxon>Paenibacillus</taxon>
    </lineage>
</organism>
<sequence>MTRLAACVEQAKRETHGDHPGAQQQEGESLRARMERWTRADVGRSGNGTQRADSSGAQWRELSAAAKRAASALQGRALLRGEAHALLEGAADIGGALQLAQLHGWLRLSGAVAAGGGGRLRQRRKGGARCLRCGSGEAHMHRTRCASCGRMCAYCSACLGMGRSRECELLILGMPSLLGGAAPAPPPTEAAFARWGLSPAQAAATKTALRFVELTLHSASAGTRQGESPPSFLLWAVTGAGKTEMIFPLVDSVTRLGGQVLIATPRRDVVLELDPRIRKAFPEAKVVTLYGGSEQRWERGGITLATTHQLMRFHQSFNLVIIDELDAFPYVNDPVLHYAAERCCSPVAARMFLSATPPRELQRQARKGRLPHARVPARYHRQPLPVPSLLRTPTVKQMLAMKRIPAALQTAMLKSLNRGAQLFVFVQRIEQTEPMAALLRSILKQPAIEGTSSKDPQRADKIIRFRNKELRVLVTTTILERGVTIPRSDVYILDADGRLFDEASLVQMAGRAGRSADDPNGFVYFGGKERTRSQVAAVRHIQKMNRIARSNGYLEQ</sequence>
<dbReference type="PROSITE" id="PS51194">
    <property type="entry name" value="HELICASE_CTER"/>
    <property type="match status" value="1"/>
</dbReference>
<evidence type="ECO:0000256" key="3">
    <source>
        <dbReference type="ARBA" id="ARBA00023125"/>
    </source>
</evidence>
<dbReference type="InterPro" id="IPR014001">
    <property type="entry name" value="Helicase_ATP-bd"/>
</dbReference>
<feature type="region of interest" description="Disordered" evidence="4">
    <location>
        <begin position="39"/>
        <end position="58"/>
    </location>
</feature>
<evidence type="ECO:0000256" key="2">
    <source>
        <dbReference type="ARBA" id="ARBA00022840"/>
    </source>
</evidence>
<evidence type="ECO:0000259" key="5">
    <source>
        <dbReference type="PROSITE" id="PS51192"/>
    </source>
</evidence>
<evidence type="ECO:0000313" key="8">
    <source>
        <dbReference type="Proteomes" id="UP000600247"/>
    </source>
</evidence>
<keyword evidence="8" id="KW-1185">Reference proteome</keyword>
<keyword evidence="3" id="KW-0238">DNA-binding</keyword>
<name>A0A917HMX4_9BACL</name>
<dbReference type="SMART" id="SM00490">
    <property type="entry name" value="HELICc"/>
    <property type="match status" value="1"/>
</dbReference>
<keyword evidence="1" id="KW-0547">Nucleotide-binding</keyword>
<dbReference type="Gene3D" id="3.40.50.300">
    <property type="entry name" value="P-loop containing nucleotide triphosphate hydrolases"/>
    <property type="match status" value="2"/>
</dbReference>
<evidence type="ECO:0000259" key="6">
    <source>
        <dbReference type="PROSITE" id="PS51194"/>
    </source>
</evidence>
<dbReference type="InterPro" id="IPR011545">
    <property type="entry name" value="DEAD/DEAH_box_helicase_dom"/>
</dbReference>
<dbReference type="PANTHER" id="PTHR30580">
    <property type="entry name" value="PRIMOSOMAL PROTEIN N"/>
    <property type="match status" value="1"/>
</dbReference>
<dbReference type="PROSITE" id="PS51192">
    <property type="entry name" value="HELICASE_ATP_BIND_1"/>
    <property type="match status" value="1"/>
</dbReference>
<dbReference type="SUPFAM" id="SSF52540">
    <property type="entry name" value="P-loop containing nucleoside triphosphate hydrolases"/>
    <property type="match status" value="1"/>
</dbReference>
<reference evidence="7 8" key="1">
    <citation type="journal article" date="2014" name="Int. J. Syst. Evol. Microbiol.">
        <title>Complete genome sequence of Corynebacterium casei LMG S-19264T (=DSM 44701T), isolated from a smear-ripened cheese.</title>
        <authorList>
            <consortium name="US DOE Joint Genome Institute (JGI-PGF)"/>
            <person name="Walter F."/>
            <person name="Albersmeier A."/>
            <person name="Kalinowski J."/>
            <person name="Ruckert C."/>
        </authorList>
    </citation>
    <scope>NUCLEOTIDE SEQUENCE [LARGE SCALE GENOMIC DNA]</scope>
    <source>
        <strain evidence="7 8">CGMCC 1.15286</strain>
    </source>
</reference>
<evidence type="ECO:0000313" key="7">
    <source>
        <dbReference type="EMBL" id="GGG84388.1"/>
    </source>
</evidence>
<dbReference type="InterPro" id="IPR027417">
    <property type="entry name" value="P-loop_NTPase"/>
</dbReference>
<keyword evidence="7" id="KW-0347">Helicase</keyword>
<evidence type="ECO:0000256" key="1">
    <source>
        <dbReference type="ARBA" id="ARBA00022741"/>
    </source>
</evidence>
<keyword evidence="7" id="KW-0378">Hydrolase</keyword>
<dbReference type="GO" id="GO:0043138">
    <property type="term" value="F:3'-5' DNA helicase activity"/>
    <property type="evidence" value="ECO:0007669"/>
    <property type="project" value="TreeGrafter"/>
</dbReference>
<dbReference type="InterPro" id="IPR001650">
    <property type="entry name" value="Helicase_C-like"/>
</dbReference>
<dbReference type="Pfam" id="PF00270">
    <property type="entry name" value="DEAD"/>
    <property type="match status" value="1"/>
</dbReference>
<dbReference type="AlphaFoldDB" id="A0A917HMX4"/>
<dbReference type="Proteomes" id="UP000600247">
    <property type="component" value="Unassembled WGS sequence"/>
</dbReference>